<dbReference type="Proteomes" id="UP001214603">
    <property type="component" value="Chromosome 2"/>
</dbReference>
<feature type="compositionally biased region" description="Basic and acidic residues" evidence="1">
    <location>
        <begin position="391"/>
        <end position="408"/>
    </location>
</feature>
<feature type="compositionally biased region" description="Polar residues" evidence="1">
    <location>
        <begin position="359"/>
        <end position="376"/>
    </location>
</feature>
<dbReference type="AlphaFoldDB" id="A0AAF0DZ38"/>
<dbReference type="Gene3D" id="3.30.420.10">
    <property type="entry name" value="Ribonuclease H-like superfamily/Ribonuclease H"/>
    <property type="match status" value="1"/>
</dbReference>
<feature type="compositionally biased region" description="Basic and acidic residues" evidence="1">
    <location>
        <begin position="100"/>
        <end position="130"/>
    </location>
</feature>
<feature type="region of interest" description="Disordered" evidence="1">
    <location>
        <begin position="79"/>
        <end position="497"/>
    </location>
</feature>
<reference evidence="3" key="1">
    <citation type="submission" date="2023-03" db="EMBL/GenBank/DDBJ databases">
        <title>Mating type loci evolution in Malassezia.</title>
        <authorList>
            <person name="Coelho M.A."/>
        </authorList>
    </citation>
    <scope>NUCLEOTIDE SEQUENCE</scope>
    <source>
        <strain evidence="3">CBS 7876</strain>
    </source>
</reference>
<feature type="compositionally biased region" description="Basic and acidic residues" evidence="1">
    <location>
        <begin position="159"/>
        <end position="182"/>
    </location>
</feature>
<dbReference type="InterPro" id="IPR036397">
    <property type="entry name" value="RNaseH_sf"/>
</dbReference>
<dbReference type="PROSITE" id="PS50879">
    <property type="entry name" value="RNASE_H_1"/>
    <property type="match status" value="1"/>
</dbReference>
<feature type="compositionally biased region" description="Basic and acidic residues" evidence="1">
    <location>
        <begin position="332"/>
        <end position="358"/>
    </location>
</feature>
<feature type="compositionally biased region" description="Basic and acidic residues" evidence="1">
    <location>
        <begin position="270"/>
        <end position="326"/>
    </location>
</feature>
<feature type="compositionally biased region" description="Basic and acidic residues" evidence="1">
    <location>
        <begin position="137"/>
        <end position="150"/>
    </location>
</feature>
<dbReference type="EMBL" id="CP119935">
    <property type="protein sequence ID" value="WFD02776.1"/>
    <property type="molecule type" value="Genomic_DNA"/>
</dbReference>
<feature type="compositionally biased region" description="Basic and acidic residues" evidence="1">
    <location>
        <begin position="426"/>
        <end position="459"/>
    </location>
</feature>
<dbReference type="GO" id="GO:0003676">
    <property type="term" value="F:nucleic acid binding"/>
    <property type="evidence" value="ECO:0007669"/>
    <property type="project" value="InterPro"/>
</dbReference>
<sequence>MSDPRFLEGWLRSRPAPQGPSSLQVRADAPDGLTYAPDQTDPHTASRRLFVVPPLPEPPELLYDFEDEIIGFERATRKEPTFVLGDDEQDGLTPAQKIATEYRGKDTKSHEELSENRQDPPAEDGTEGKTEPVGTSKEPESSSKEDRASKPEGQGTNEKNSDVPKHESPSDSKMATTEKVDGKTQPGEQKNSGSEQEQPSSETTGRDDPTKDEVRDQVSKPDSSKEENELDKNEEVRAQKASKDQENATKESAKKQPESKAPQVDDDEKTEEKNTGKHKDKDAKGDKLEKQDIDNAKRMETPKDDQKDQQSTPVEKKESSEPDSAKDLSAQRAEDEKDGKKYGKASKEKPQKENKETKSANATIDSENKNGQGVKTTESEKPKATSSQAAADHEDAGAPGEKESENKLKASSQPEAAKEQATTADQGKENEKSQSDRSEKLDEAKPESNFDKTPEKDTDTVSVAQNKSRESQEVKAAPRPRSTHTTNTFSLPWPKPPAHRIPVADTASIRSAQSHAASLAPSTAPTISQMTLKSNMDRSRPEAMPKVVQEHFREYPYKLPPSHADAKYKTHVWDAPKYSTLRSAEMLSQQPEGRDAGSQWERVSGYGQMQPFSAEAQRNVTLDTVHALFVPDPRAWHPYRFVRRTDPRQVLLMATGTALTGKQVQAAEAAKRAATQGATKSSIDSLRSLASYFGTTENTEVQGGIGVVYSPCAALCEAMGETFDSARAETNLSRRLERPDYLNRTTTQRAALRSVIAALEYVNWEREGFDKVVIAVHNAWIVRGISHDIWTWRKNGWVLTRETPQGMPGESVPNRDLWELLDYLVRQFEDIDGNVRFWHIPKVVNVEAVRLAEQGALKGNQQPTLVRWTKRRT</sequence>
<gene>
    <name evidence="3" type="ORF">MOBT1_001461</name>
</gene>
<protein>
    <recommendedName>
        <fullName evidence="2">RNase H type-1 domain-containing protein</fullName>
    </recommendedName>
</protein>
<feature type="compositionally biased region" description="Polar residues" evidence="1">
    <location>
        <begin position="409"/>
        <end position="425"/>
    </location>
</feature>
<feature type="region of interest" description="Disordered" evidence="1">
    <location>
        <begin position="1"/>
        <end position="46"/>
    </location>
</feature>
<organism evidence="3 4">
    <name type="scientific">Malassezia obtusa</name>
    <dbReference type="NCBI Taxonomy" id="76774"/>
    <lineage>
        <taxon>Eukaryota</taxon>
        <taxon>Fungi</taxon>
        <taxon>Dikarya</taxon>
        <taxon>Basidiomycota</taxon>
        <taxon>Ustilaginomycotina</taxon>
        <taxon>Malasseziomycetes</taxon>
        <taxon>Malasseziales</taxon>
        <taxon>Malasseziaceae</taxon>
        <taxon>Malassezia</taxon>
    </lineage>
</organism>
<name>A0AAF0DZ38_9BASI</name>
<feature type="domain" description="RNase H type-1" evidence="2">
    <location>
        <begin position="702"/>
        <end position="857"/>
    </location>
</feature>
<proteinExistence type="predicted"/>
<dbReference type="SUPFAM" id="SSF53098">
    <property type="entry name" value="Ribonuclease H-like"/>
    <property type="match status" value="1"/>
</dbReference>
<evidence type="ECO:0000313" key="3">
    <source>
        <dbReference type="EMBL" id="WFD02776.1"/>
    </source>
</evidence>
<dbReference type="GO" id="GO:0004523">
    <property type="term" value="F:RNA-DNA hybrid ribonuclease activity"/>
    <property type="evidence" value="ECO:0007669"/>
    <property type="project" value="InterPro"/>
</dbReference>
<dbReference type="InterPro" id="IPR002156">
    <property type="entry name" value="RNaseH_domain"/>
</dbReference>
<dbReference type="InterPro" id="IPR012337">
    <property type="entry name" value="RNaseH-like_sf"/>
</dbReference>
<evidence type="ECO:0000313" key="4">
    <source>
        <dbReference type="Proteomes" id="UP001214603"/>
    </source>
</evidence>
<evidence type="ECO:0000259" key="2">
    <source>
        <dbReference type="PROSITE" id="PS50879"/>
    </source>
</evidence>
<accession>A0AAF0DZ38</accession>
<keyword evidence="4" id="KW-1185">Reference proteome</keyword>
<feature type="compositionally biased region" description="Polar residues" evidence="1">
    <location>
        <begin position="186"/>
        <end position="203"/>
    </location>
</feature>
<evidence type="ECO:0000256" key="1">
    <source>
        <dbReference type="SAM" id="MobiDB-lite"/>
    </source>
</evidence>
<feature type="compositionally biased region" description="Basic and acidic residues" evidence="1">
    <location>
        <begin position="204"/>
        <end position="258"/>
    </location>
</feature>